<organism evidence="2 3">
    <name type="scientific">Actinocorallia libanotica</name>
    <dbReference type="NCBI Taxonomy" id="46162"/>
    <lineage>
        <taxon>Bacteria</taxon>
        <taxon>Bacillati</taxon>
        <taxon>Actinomycetota</taxon>
        <taxon>Actinomycetes</taxon>
        <taxon>Streptosporangiales</taxon>
        <taxon>Thermomonosporaceae</taxon>
        <taxon>Actinocorallia</taxon>
    </lineage>
</organism>
<evidence type="ECO:0000313" key="2">
    <source>
        <dbReference type="EMBL" id="GAA0960981.1"/>
    </source>
</evidence>
<evidence type="ECO:0000313" key="3">
    <source>
        <dbReference type="Proteomes" id="UP001500665"/>
    </source>
</evidence>
<dbReference type="Proteomes" id="UP001500665">
    <property type="component" value="Unassembled WGS sequence"/>
</dbReference>
<evidence type="ECO:0000256" key="1">
    <source>
        <dbReference type="SAM" id="MobiDB-lite"/>
    </source>
</evidence>
<proteinExistence type="predicted"/>
<dbReference type="EMBL" id="BAAAHH010000025">
    <property type="protein sequence ID" value="GAA0960981.1"/>
    <property type="molecule type" value="Genomic_DNA"/>
</dbReference>
<accession>A0ABN1RP73</accession>
<reference evidence="2 3" key="1">
    <citation type="journal article" date="2019" name="Int. J. Syst. Evol. Microbiol.">
        <title>The Global Catalogue of Microorganisms (GCM) 10K type strain sequencing project: providing services to taxonomists for standard genome sequencing and annotation.</title>
        <authorList>
            <consortium name="The Broad Institute Genomics Platform"/>
            <consortium name="The Broad Institute Genome Sequencing Center for Infectious Disease"/>
            <person name="Wu L."/>
            <person name="Ma J."/>
        </authorList>
    </citation>
    <scope>NUCLEOTIDE SEQUENCE [LARGE SCALE GENOMIC DNA]</scope>
    <source>
        <strain evidence="2 3">JCM 10696</strain>
    </source>
</reference>
<name>A0ABN1RP73_9ACTN</name>
<feature type="region of interest" description="Disordered" evidence="1">
    <location>
        <begin position="63"/>
        <end position="87"/>
    </location>
</feature>
<comment type="caution">
    <text evidence="2">The sequence shown here is derived from an EMBL/GenBank/DDBJ whole genome shotgun (WGS) entry which is preliminary data.</text>
</comment>
<keyword evidence="3" id="KW-1185">Reference proteome</keyword>
<sequence>MDRGADEGEDRHHEDLHLRSRLSLSGDDHLTFRDVGAGGQGSALRAIALEADGLREIRLGPVSDDPEGLPAATARKAGPVAALPHWR</sequence>
<gene>
    <name evidence="2" type="ORF">GCM10009550_52890</name>
</gene>
<protein>
    <submittedName>
        <fullName evidence="2">Uncharacterized protein</fullName>
    </submittedName>
</protein>